<name>A0A363UL78_9GAMM</name>
<dbReference type="InterPro" id="IPR036286">
    <property type="entry name" value="LexA/Signal_pep-like_sf"/>
</dbReference>
<dbReference type="InterPro" id="IPR019756">
    <property type="entry name" value="Pept_S26A_signal_pept_1_Ser-AS"/>
</dbReference>
<dbReference type="Gene3D" id="2.10.109.10">
    <property type="entry name" value="Umud Fragment, subunit A"/>
    <property type="match status" value="1"/>
</dbReference>
<dbReference type="InterPro" id="IPR015927">
    <property type="entry name" value="Peptidase_S24_S26A/B/C"/>
</dbReference>
<evidence type="ECO:0000313" key="7">
    <source>
        <dbReference type="EMBL" id="PWN56189.1"/>
    </source>
</evidence>
<evidence type="ECO:0000313" key="8">
    <source>
        <dbReference type="Proteomes" id="UP000251800"/>
    </source>
</evidence>
<evidence type="ECO:0000256" key="2">
    <source>
        <dbReference type="ARBA" id="ARBA00022801"/>
    </source>
</evidence>
<dbReference type="GO" id="GO:0003677">
    <property type="term" value="F:DNA binding"/>
    <property type="evidence" value="ECO:0007669"/>
    <property type="project" value="UniProtKB-KW"/>
</dbReference>
<protein>
    <recommendedName>
        <fullName evidence="6">Peptidase S24/S26A/S26B/S26C domain-containing protein</fullName>
    </recommendedName>
</protein>
<sequence length="223" mass="25119">MNRAELRASRFRELLGGRGGQVRLAEALGLEVPVINNWTRRGVAKSEMYRVKEHFGVSYEWLDGDPEAAKYGDREDALEYPLDSSLEQAPTRGDDVPLISWTQAGDWEPTFDPYSPGEAEEWLPNPTRSGPHTYALRVVGESMWPTFSDGDIIFVDPERSPRHNDFVVARLATSDRTTFKQLKLDQNGNGTLHAVNDRYPDPIIPADENVFIKGVVVFSGRAW</sequence>
<dbReference type="InterPro" id="IPR039418">
    <property type="entry name" value="LexA-like"/>
</dbReference>
<evidence type="ECO:0000256" key="4">
    <source>
        <dbReference type="ARBA" id="ARBA00023125"/>
    </source>
</evidence>
<keyword evidence="5" id="KW-0804">Transcription</keyword>
<dbReference type="GO" id="GO:0004252">
    <property type="term" value="F:serine-type endopeptidase activity"/>
    <property type="evidence" value="ECO:0007669"/>
    <property type="project" value="InterPro"/>
</dbReference>
<evidence type="ECO:0000259" key="6">
    <source>
        <dbReference type="Pfam" id="PF00717"/>
    </source>
</evidence>
<feature type="domain" description="Peptidase S24/S26A/S26B/S26C" evidence="6">
    <location>
        <begin position="97"/>
        <end position="217"/>
    </location>
</feature>
<dbReference type="PANTHER" id="PTHR40661:SF3">
    <property type="entry name" value="FELS-1 PROPHAGE TRANSCRIPTIONAL REGULATOR"/>
    <property type="match status" value="1"/>
</dbReference>
<organism evidence="7 8">
    <name type="scientific">Abyssibacter profundi</name>
    <dbReference type="NCBI Taxonomy" id="2182787"/>
    <lineage>
        <taxon>Bacteria</taxon>
        <taxon>Pseudomonadati</taxon>
        <taxon>Pseudomonadota</taxon>
        <taxon>Gammaproteobacteria</taxon>
        <taxon>Chromatiales</taxon>
        <taxon>Oceanococcaceae</taxon>
        <taxon>Abyssibacter</taxon>
    </lineage>
</organism>
<keyword evidence="8" id="KW-1185">Reference proteome</keyword>
<dbReference type="Proteomes" id="UP000251800">
    <property type="component" value="Unassembled WGS sequence"/>
</dbReference>
<evidence type="ECO:0000256" key="1">
    <source>
        <dbReference type="ARBA" id="ARBA00022670"/>
    </source>
</evidence>
<dbReference type="OrthoDB" id="9791537at2"/>
<comment type="caution">
    <text evidence="7">The sequence shown here is derived from an EMBL/GenBank/DDBJ whole genome shotgun (WGS) entry which is preliminary data.</text>
</comment>
<dbReference type="GO" id="GO:0016020">
    <property type="term" value="C:membrane"/>
    <property type="evidence" value="ECO:0007669"/>
    <property type="project" value="InterPro"/>
</dbReference>
<dbReference type="SUPFAM" id="SSF51306">
    <property type="entry name" value="LexA/Signal peptidase"/>
    <property type="match status" value="1"/>
</dbReference>
<keyword evidence="2" id="KW-0378">Hydrolase</keyword>
<dbReference type="PANTHER" id="PTHR40661">
    <property type="match status" value="1"/>
</dbReference>
<dbReference type="PROSITE" id="PS00501">
    <property type="entry name" value="SPASE_I_1"/>
    <property type="match status" value="1"/>
</dbReference>
<reference evidence="7 8" key="1">
    <citation type="submission" date="2018-05" db="EMBL/GenBank/DDBJ databases">
        <title>Abyssibacter profundi OUC007T gen. nov., sp. nov, a marine bacterium isolated from seawater of the Mariana Trench.</title>
        <authorList>
            <person name="Zhou S."/>
        </authorList>
    </citation>
    <scope>NUCLEOTIDE SEQUENCE [LARGE SCALE GENOMIC DNA]</scope>
    <source>
        <strain evidence="7 8">OUC007</strain>
    </source>
</reference>
<dbReference type="AlphaFoldDB" id="A0A363UL78"/>
<keyword evidence="4" id="KW-0238">DNA-binding</keyword>
<dbReference type="GO" id="GO:0006508">
    <property type="term" value="P:proteolysis"/>
    <property type="evidence" value="ECO:0007669"/>
    <property type="project" value="UniProtKB-KW"/>
</dbReference>
<dbReference type="Pfam" id="PF00717">
    <property type="entry name" value="Peptidase_S24"/>
    <property type="match status" value="1"/>
</dbReference>
<proteinExistence type="predicted"/>
<dbReference type="CDD" id="cd06529">
    <property type="entry name" value="S24_LexA-like"/>
    <property type="match status" value="1"/>
</dbReference>
<gene>
    <name evidence="7" type="ORF">DEH80_07905</name>
</gene>
<keyword evidence="3" id="KW-0805">Transcription regulation</keyword>
<keyword evidence="1" id="KW-0645">Protease</keyword>
<accession>A0A363UL78</accession>
<evidence type="ECO:0000256" key="3">
    <source>
        <dbReference type="ARBA" id="ARBA00023015"/>
    </source>
</evidence>
<dbReference type="EMBL" id="QEQK01000006">
    <property type="protein sequence ID" value="PWN56189.1"/>
    <property type="molecule type" value="Genomic_DNA"/>
</dbReference>
<evidence type="ECO:0000256" key="5">
    <source>
        <dbReference type="ARBA" id="ARBA00023163"/>
    </source>
</evidence>